<dbReference type="PROSITE" id="PS00154">
    <property type="entry name" value="ATPASE_E1_E2"/>
    <property type="match status" value="1"/>
</dbReference>
<keyword evidence="2" id="KW-1003">Cell membrane</keyword>
<dbReference type="InterPro" id="IPR023214">
    <property type="entry name" value="HAD_sf"/>
</dbReference>
<dbReference type="SUPFAM" id="SSF81665">
    <property type="entry name" value="Calcium ATPase, transmembrane domain M"/>
    <property type="match status" value="1"/>
</dbReference>
<dbReference type="GO" id="GO:0005886">
    <property type="term" value="C:plasma membrane"/>
    <property type="evidence" value="ECO:0007669"/>
    <property type="project" value="UniProtKB-SubCell"/>
</dbReference>
<dbReference type="SMART" id="SM00831">
    <property type="entry name" value="Cation_ATPase_N"/>
    <property type="match status" value="1"/>
</dbReference>
<dbReference type="PRINTS" id="PR00121">
    <property type="entry name" value="NAKATPASE"/>
</dbReference>
<dbReference type="InterPro" id="IPR023298">
    <property type="entry name" value="ATPase_P-typ_TM_dom_sf"/>
</dbReference>
<keyword evidence="5" id="KW-0067">ATP-binding</keyword>
<evidence type="ECO:0000256" key="9">
    <source>
        <dbReference type="SAM" id="MobiDB-lite"/>
    </source>
</evidence>
<dbReference type="GO" id="GO:1902600">
    <property type="term" value="P:proton transmembrane transport"/>
    <property type="evidence" value="ECO:0007669"/>
    <property type="project" value="TreeGrafter"/>
</dbReference>
<name>A0A9Q9UA49_FUSFU</name>
<dbReference type="InterPro" id="IPR018303">
    <property type="entry name" value="ATPase_P-typ_P_site"/>
</dbReference>
<evidence type="ECO:0000256" key="3">
    <source>
        <dbReference type="ARBA" id="ARBA00022692"/>
    </source>
</evidence>
<feature type="compositionally biased region" description="Basic and acidic residues" evidence="9">
    <location>
        <begin position="1502"/>
        <end position="1514"/>
    </location>
</feature>
<comment type="subcellular location">
    <subcellularLocation>
        <location evidence="1">Cell membrane</location>
        <topology evidence="1">Multi-pass membrane protein</topology>
    </subcellularLocation>
</comment>
<dbReference type="GO" id="GO:1990573">
    <property type="term" value="P:potassium ion import across plasma membrane"/>
    <property type="evidence" value="ECO:0007669"/>
    <property type="project" value="TreeGrafter"/>
</dbReference>
<dbReference type="EMBL" id="CABFJX010000223">
    <property type="protein sequence ID" value="VTT68178.1"/>
    <property type="molecule type" value="Genomic_DNA"/>
</dbReference>
<dbReference type="Pfam" id="PF00689">
    <property type="entry name" value="Cation_ATPase_C"/>
    <property type="match status" value="1"/>
</dbReference>
<proteinExistence type="predicted"/>
<organism evidence="12 13">
    <name type="scientific">Fusarium fujikuroi</name>
    <name type="common">Bakanae and foot rot disease fungus</name>
    <name type="synonym">Gibberella fujikuroi</name>
    <dbReference type="NCBI Taxonomy" id="5127"/>
    <lineage>
        <taxon>Eukaryota</taxon>
        <taxon>Fungi</taxon>
        <taxon>Dikarya</taxon>
        <taxon>Ascomycota</taxon>
        <taxon>Pezizomycotina</taxon>
        <taxon>Sordariomycetes</taxon>
        <taxon>Hypocreomycetidae</taxon>
        <taxon>Hypocreales</taxon>
        <taxon>Nectriaceae</taxon>
        <taxon>Fusarium</taxon>
        <taxon>Fusarium fujikuroi species complex</taxon>
    </lineage>
</organism>
<dbReference type="InterPro" id="IPR006068">
    <property type="entry name" value="ATPase_P-typ_cation-transptr_C"/>
</dbReference>
<dbReference type="SUPFAM" id="SSF81653">
    <property type="entry name" value="Calcium ATPase, transduction domain A"/>
    <property type="match status" value="1"/>
</dbReference>
<evidence type="ECO:0000313" key="12">
    <source>
        <dbReference type="EMBL" id="VTT68178.1"/>
    </source>
</evidence>
<keyword evidence="3 10" id="KW-0812">Transmembrane</keyword>
<evidence type="ECO:0000256" key="4">
    <source>
        <dbReference type="ARBA" id="ARBA00022741"/>
    </source>
</evidence>
<evidence type="ECO:0000256" key="6">
    <source>
        <dbReference type="ARBA" id="ARBA00022967"/>
    </source>
</evidence>
<dbReference type="SUPFAM" id="SSF56784">
    <property type="entry name" value="HAD-like"/>
    <property type="match status" value="1"/>
</dbReference>
<evidence type="ECO:0000259" key="11">
    <source>
        <dbReference type="SMART" id="SM00831"/>
    </source>
</evidence>
<dbReference type="Pfam" id="PF00122">
    <property type="entry name" value="E1-E2_ATPase"/>
    <property type="match status" value="1"/>
</dbReference>
<dbReference type="PRINTS" id="PR00119">
    <property type="entry name" value="CATATPASE"/>
</dbReference>
<dbReference type="InterPro" id="IPR059000">
    <property type="entry name" value="ATPase_P-type_domA"/>
</dbReference>
<dbReference type="Pfam" id="PF00690">
    <property type="entry name" value="Cation_ATPase_N"/>
    <property type="match status" value="1"/>
</dbReference>
<protein>
    <recommendedName>
        <fullName evidence="11">Cation-transporting P-type ATPase N-terminal domain-containing protein</fullName>
    </recommendedName>
</protein>
<feature type="transmembrane region" description="Helical" evidence="10">
    <location>
        <begin position="150"/>
        <end position="173"/>
    </location>
</feature>
<dbReference type="Gene3D" id="2.70.150.10">
    <property type="entry name" value="Calcium-transporting ATPase, cytoplasmic transduction domain A"/>
    <property type="match status" value="1"/>
</dbReference>
<evidence type="ECO:0000256" key="2">
    <source>
        <dbReference type="ARBA" id="ARBA00022475"/>
    </source>
</evidence>
<evidence type="ECO:0000256" key="7">
    <source>
        <dbReference type="ARBA" id="ARBA00022989"/>
    </source>
</evidence>
<feature type="transmembrane region" description="Helical" evidence="10">
    <location>
        <begin position="923"/>
        <end position="951"/>
    </location>
</feature>
<sequence>MIEDEKKDTALVGERIHWNDDDEAGRVSRHGERRPRRRSRSRSRDSLSIHRAGSRNRADPSLVLPVTYRTVSFNIEESKGKEQAELAKAKDVTTKALTDLEWHTIAPFDVEKRLTTSSTAGLSTEQAERRQREYGRNAPSPAKTHWFRTIFLYFFGGFGSILLTGCILVFVSWKPLGDPPAVANLALAIVLLAVFFIQALFNMFQDWSTSRTMSSIKNMLPEEGHVIRDGNLVDLNAADIVPGDVIKVKAGNKLPADIRLIEASSDVKFDRSVLTGESKPVAGTVDHTDTNYLETHNIGLQGTHCILGSCTGIVVATGDRTVFGRIASLTNEPKVQMTTLEKEVLYFVIIIASIMISMIAVVCIIWGAFLKKKHPDFINVPTLIVNCVSVAIAFIPEGLPISITAGLTITANLMKKNKILCKSLKTVETLGSVSVVCSDKTGTLTTAKMAVSDCAVGGLNMTVENARGKFGQSKSSTHPIIQLRALAALCNASEFDAATKDAPLADRRIFGDATDQAVLRFAEFVDPSSVDYLRACWNKIYDLAFNSKNKFMIRCFSCTRTEAVAATLSKETAFNTDDILLTIKGAPDVLIGRCSHYVSEHGETIPLNAAMRATVEQLKNTYSSQGKRCLLLARKIVKGSELPKNRDTSEFEHAVTRESNTGLTLVGMVAIVDPLRHDIPHVVSTLRGAGIRIAMVTGDFALTALAIAREAGIVTSQTVDDSTALQRYSPDNTKDSPVSHLGAIVLSGPELMSLNEHQWETLTHYEEIVFARTTPEQKLRIVREFQKSNVVAMTGDGVNDAPSLRAADVGISMGSGSDIAMEAADMVLLDTFSSIIIAVQYGRVVFDNLKKVISYLLPAGSFSEFWPVMAFVAFGLPQALSSFLMIIICCFTDCAAATMLSYEKPEADVLTRPPRNIKKDRLVNWQLILQAYGVNGVLQTVASFAMAFWYLQRQGIPFSELWFSFGKLPAGIDPDYYLAKTNEASSIYFVNLVVMQWFNLMATRTRRLSIFQHPPLFNPNTQNWYLFPAIIFSLAMAIFWLYIPPLQPVLGTTPVPVEHWFLPFAFGIFQLLLDEARKFGVRRWPHGPPMEPFHFERLPIELKIKIIRFVIPPVTVYCAISCPPKYFVCDFKRRYGKELSRVRTSCPEIKAICDRIRYLVVCSYGKEVYRLDPLRDKFLVDEPIYLLDVTQIPLEPRLEPSLQAGLPIRRILCRIPYPRLSRGAPALQAGESPSENGEQTCAQMPFSCSLPIWRRTPMLKEFILIISTCTQNWHIESFQQYGPNVTDWRPSDNHGRVMRNDTIEEGYDRFESTDFQPLQSDTGIQWRLTASIGNLSYPGDHAFWSDVPKIGFHGYSRGEMSQGGKWAGFRYWTEMNKIEFRPLSWPEVQPCIEDYQVTSMNHSHPDFIARLWVNRPGEPIDVEQSQYGWIEVKAPEEGDAPWVEQVATTWKMVRHTLIRMNEAMDLDWRLENENICPESTLAEFSKSQLRPNEINITSQDGDTSRTDRPQRAITEEAEPPLQKQDKGQDRVVSAGALLAVSYQPPTSVGEAGDENPGYFPGVKAKNHMHRGTGWKKLQIVSGRLGGEETCLYEKLMLQREGEGVVARFLARAWRETD</sequence>
<dbReference type="SFLD" id="SFLDF00027">
    <property type="entry name" value="p-type_atpase"/>
    <property type="match status" value="1"/>
</dbReference>
<feature type="region of interest" description="Disordered" evidence="9">
    <location>
        <begin position="1487"/>
        <end position="1527"/>
    </location>
</feature>
<dbReference type="InterPro" id="IPR023299">
    <property type="entry name" value="ATPase_P-typ_cyto_dom_N"/>
</dbReference>
<keyword evidence="8 10" id="KW-0472">Membrane</keyword>
<dbReference type="InterPro" id="IPR001757">
    <property type="entry name" value="P_typ_ATPase"/>
</dbReference>
<dbReference type="Proteomes" id="UP000760494">
    <property type="component" value="Unassembled WGS sequence"/>
</dbReference>
<feature type="compositionally biased region" description="Basic and acidic residues" evidence="9">
    <location>
        <begin position="126"/>
        <end position="135"/>
    </location>
</feature>
<dbReference type="GO" id="GO:0016887">
    <property type="term" value="F:ATP hydrolysis activity"/>
    <property type="evidence" value="ECO:0007669"/>
    <property type="project" value="InterPro"/>
</dbReference>
<dbReference type="GO" id="GO:0036376">
    <property type="term" value="P:sodium ion export across plasma membrane"/>
    <property type="evidence" value="ECO:0007669"/>
    <property type="project" value="TreeGrafter"/>
</dbReference>
<dbReference type="FunFam" id="3.40.1110.10:FF:000114">
    <property type="entry name" value="H /K ATPase alpha subunit, putative"/>
    <property type="match status" value="1"/>
</dbReference>
<dbReference type="GO" id="GO:0005524">
    <property type="term" value="F:ATP binding"/>
    <property type="evidence" value="ECO:0007669"/>
    <property type="project" value="UniProtKB-KW"/>
</dbReference>
<evidence type="ECO:0000256" key="5">
    <source>
        <dbReference type="ARBA" id="ARBA00022840"/>
    </source>
</evidence>
<dbReference type="Gene3D" id="1.20.1110.10">
    <property type="entry name" value="Calcium-transporting ATPase, transmembrane domain"/>
    <property type="match status" value="1"/>
</dbReference>
<feature type="transmembrane region" description="Helical" evidence="10">
    <location>
        <begin position="986"/>
        <end position="1003"/>
    </location>
</feature>
<feature type="domain" description="Cation-transporting P-type ATPase N-terminal" evidence="11">
    <location>
        <begin position="101"/>
        <end position="174"/>
    </location>
</feature>
<feature type="transmembrane region" description="Helical" evidence="10">
    <location>
        <begin position="185"/>
        <end position="204"/>
    </location>
</feature>
<evidence type="ECO:0000256" key="8">
    <source>
        <dbReference type="ARBA" id="ARBA00023136"/>
    </source>
</evidence>
<feature type="region of interest" description="Disordered" evidence="9">
    <location>
        <begin position="117"/>
        <end position="138"/>
    </location>
</feature>
<keyword evidence="7 10" id="KW-1133">Transmembrane helix</keyword>
<evidence type="ECO:0000256" key="1">
    <source>
        <dbReference type="ARBA" id="ARBA00004651"/>
    </source>
</evidence>
<dbReference type="InterPro" id="IPR036412">
    <property type="entry name" value="HAD-like_sf"/>
</dbReference>
<dbReference type="PANTHER" id="PTHR43294">
    <property type="entry name" value="SODIUM/POTASSIUM-TRANSPORTING ATPASE SUBUNIT ALPHA"/>
    <property type="match status" value="1"/>
</dbReference>
<feature type="transmembrane region" description="Helical" evidence="10">
    <location>
        <begin position="1024"/>
        <end position="1043"/>
    </location>
</feature>
<dbReference type="SFLD" id="SFLDG00002">
    <property type="entry name" value="C1.7:_P-type_atpase_like"/>
    <property type="match status" value="1"/>
</dbReference>
<evidence type="ECO:0000256" key="10">
    <source>
        <dbReference type="SAM" id="Phobius"/>
    </source>
</evidence>
<dbReference type="InterPro" id="IPR008250">
    <property type="entry name" value="ATPase_P-typ_transduc_dom_A_sf"/>
</dbReference>
<feature type="region of interest" description="Disordered" evidence="9">
    <location>
        <begin position="1"/>
        <end position="56"/>
    </location>
</feature>
<dbReference type="InterPro" id="IPR050510">
    <property type="entry name" value="Cation_transp_ATPase_P-type"/>
</dbReference>
<dbReference type="PANTHER" id="PTHR43294:SF21">
    <property type="entry name" value="CATION TRANSPORTING ATPASE"/>
    <property type="match status" value="1"/>
</dbReference>
<keyword evidence="4" id="KW-0547">Nucleotide-binding</keyword>
<gene>
    <name evidence="12" type="ORF">C2S_1157</name>
</gene>
<dbReference type="InterPro" id="IPR044492">
    <property type="entry name" value="P_typ_ATPase_HD_dom"/>
</dbReference>
<feature type="compositionally biased region" description="Basic and acidic residues" evidence="9">
    <location>
        <begin position="1"/>
        <end position="30"/>
    </location>
</feature>
<dbReference type="Gene3D" id="3.40.50.1000">
    <property type="entry name" value="HAD superfamily/HAD-like"/>
    <property type="match status" value="1"/>
</dbReference>
<feature type="compositionally biased region" description="Basic residues" evidence="9">
    <location>
        <begin position="31"/>
        <end position="41"/>
    </location>
</feature>
<dbReference type="Pfam" id="PF13246">
    <property type="entry name" value="Cation_ATPase"/>
    <property type="match status" value="1"/>
</dbReference>
<comment type="caution">
    <text evidence="12">The sequence shown here is derived from an EMBL/GenBank/DDBJ whole genome shotgun (WGS) entry which is preliminary data.</text>
</comment>
<keyword evidence="6" id="KW-1278">Translocase</keyword>
<accession>A0A9Q9UA49</accession>
<dbReference type="SFLD" id="SFLDS00003">
    <property type="entry name" value="Haloacid_Dehalogenase"/>
    <property type="match status" value="1"/>
</dbReference>
<dbReference type="InterPro" id="IPR004014">
    <property type="entry name" value="ATPase_P-typ_cation-transptr_N"/>
</dbReference>
<reference evidence="12" key="1">
    <citation type="submission" date="2019-05" db="EMBL/GenBank/DDBJ databases">
        <authorList>
            <person name="Piombo E."/>
        </authorList>
    </citation>
    <scope>NUCLEOTIDE SEQUENCE</scope>
    <source>
        <strain evidence="12">C2S</strain>
    </source>
</reference>
<dbReference type="GO" id="GO:0005391">
    <property type="term" value="F:P-type sodium:potassium-exchanging transporter activity"/>
    <property type="evidence" value="ECO:0007669"/>
    <property type="project" value="TreeGrafter"/>
</dbReference>
<dbReference type="Gene3D" id="3.40.1110.10">
    <property type="entry name" value="Calcium-transporting ATPase, cytoplasmic domain N"/>
    <property type="match status" value="1"/>
</dbReference>
<feature type="transmembrane region" description="Helical" evidence="10">
    <location>
        <begin position="344"/>
        <end position="369"/>
    </location>
</feature>
<dbReference type="GO" id="GO:0030007">
    <property type="term" value="P:intracellular potassium ion homeostasis"/>
    <property type="evidence" value="ECO:0007669"/>
    <property type="project" value="TreeGrafter"/>
</dbReference>
<feature type="compositionally biased region" description="Polar residues" evidence="9">
    <location>
        <begin position="1487"/>
        <end position="1501"/>
    </location>
</feature>
<evidence type="ECO:0000313" key="13">
    <source>
        <dbReference type="Proteomes" id="UP000760494"/>
    </source>
</evidence>
<dbReference type="SUPFAM" id="SSF81660">
    <property type="entry name" value="Metal cation-transporting ATPase, ATP-binding domain N"/>
    <property type="match status" value="1"/>
</dbReference>
<dbReference type="NCBIfam" id="TIGR01494">
    <property type="entry name" value="ATPase_P-type"/>
    <property type="match status" value="2"/>
</dbReference>
<dbReference type="GO" id="GO:0006883">
    <property type="term" value="P:intracellular sodium ion homeostasis"/>
    <property type="evidence" value="ECO:0007669"/>
    <property type="project" value="TreeGrafter"/>
</dbReference>